<feature type="region of interest" description="Disordered" evidence="10">
    <location>
        <begin position="560"/>
        <end position="651"/>
    </location>
</feature>
<feature type="compositionally biased region" description="Polar residues" evidence="10">
    <location>
        <begin position="695"/>
        <end position="710"/>
    </location>
</feature>
<gene>
    <name evidence="13" type="ORF">FCC1311_083922</name>
</gene>
<keyword evidence="5" id="KW-0406">Ion transport</keyword>
<name>A0A2R5GMQ3_9STRA</name>
<evidence type="ECO:0000259" key="12">
    <source>
        <dbReference type="PROSITE" id="PS50042"/>
    </source>
</evidence>
<evidence type="ECO:0000256" key="8">
    <source>
        <dbReference type="ARBA" id="ARBA00023303"/>
    </source>
</evidence>
<dbReference type="PANTHER" id="PTHR45638:SF11">
    <property type="entry name" value="CYCLIC NUCLEOTIDE-GATED CATION CHANNEL SUBUNIT A"/>
    <property type="match status" value="1"/>
</dbReference>
<feature type="transmembrane region" description="Helical" evidence="11">
    <location>
        <begin position="111"/>
        <end position="133"/>
    </location>
</feature>
<proteinExistence type="predicted"/>
<evidence type="ECO:0000256" key="2">
    <source>
        <dbReference type="ARBA" id="ARBA00022448"/>
    </source>
</evidence>
<organism evidence="13 14">
    <name type="scientific">Hondaea fermentalgiana</name>
    <dbReference type="NCBI Taxonomy" id="2315210"/>
    <lineage>
        <taxon>Eukaryota</taxon>
        <taxon>Sar</taxon>
        <taxon>Stramenopiles</taxon>
        <taxon>Bigyra</taxon>
        <taxon>Labyrinthulomycetes</taxon>
        <taxon>Thraustochytrida</taxon>
        <taxon>Thraustochytriidae</taxon>
        <taxon>Hondaea</taxon>
    </lineage>
</organism>
<dbReference type="Gene3D" id="1.10.287.630">
    <property type="entry name" value="Helix hairpin bin"/>
    <property type="match status" value="1"/>
</dbReference>
<evidence type="ECO:0000256" key="10">
    <source>
        <dbReference type="SAM" id="MobiDB-lite"/>
    </source>
</evidence>
<dbReference type="PROSITE" id="PS00889">
    <property type="entry name" value="CNMP_BINDING_2"/>
    <property type="match status" value="1"/>
</dbReference>
<dbReference type="GO" id="GO:0044877">
    <property type="term" value="F:protein-containing complex binding"/>
    <property type="evidence" value="ECO:0007669"/>
    <property type="project" value="TreeGrafter"/>
</dbReference>
<dbReference type="Gene3D" id="2.60.120.10">
    <property type="entry name" value="Jelly Rolls"/>
    <property type="match status" value="1"/>
</dbReference>
<keyword evidence="2" id="KW-0813">Transport</keyword>
<dbReference type="Pfam" id="PF00027">
    <property type="entry name" value="cNMP_binding"/>
    <property type="match status" value="1"/>
</dbReference>
<dbReference type="AlphaFoldDB" id="A0A2R5GMQ3"/>
<feature type="transmembrane region" description="Helical" evidence="11">
    <location>
        <begin position="339"/>
        <end position="359"/>
    </location>
</feature>
<accession>A0A2R5GMQ3</accession>
<keyword evidence="7" id="KW-1071">Ligand-gated ion channel</keyword>
<dbReference type="SUPFAM" id="SSF81324">
    <property type="entry name" value="Voltage-gated potassium channels"/>
    <property type="match status" value="1"/>
</dbReference>
<keyword evidence="9" id="KW-0175">Coiled coil</keyword>
<dbReference type="InterPro" id="IPR000595">
    <property type="entry name" value="cNMP-bd_dom"/>
</dbReference>
<dbReference type="SMART" id="SM00100">
    <property type="entry name" value="cNMP"/>
    <property type="match status" value="1"/>
</dbReference>
<dbReference type="Proteomes" id="UP000241890">
    <property type="component" value="Unassembled WGS sequence"/>
</dbReference>
<comment type="subcellular location">
    <subcellularLocation>
        <location evidence="1">Membrane</location>
        <topology evidence="1">Multi-pass membrane protein</topology>
    </subcellularLocation>
</comment>
<feature type="transmembrane region" description="Helical" evidence="11">
    <location>
        <begin position="139"/>
        <end position="157"/>
    </location>
</feature>
<evidence type="ECO:0000256" key="9">
    <source>
        <dbReference type="SAM" id="Coils"/>
    </source>
</evidence>
<protein>
    <submittedName>
        <fullName evidence="13">Cyclic nucleotide-gated cation channel</fullName>
    </submittedName>
</protein>
<feature type="coiled-coil region" evidence="9">
    <location>
        <begin position="745"/>
        <end position="772"/>
    </location>
</feature>
<dbReference type="InterPro" id="IPR050866">
    <property type="entry name" value="CNG_cation_channel"/>
</dbReference>
<keyword evidence="3 11" id="KW-0812">Transmembrane</keyword>
<dbReference type="GO" id="GO:0016020">
    <property type="term" value="C:membrane"/>
    <property type="evidence" value="ECO:0007669"/>
    <property type="project" value="UniProtKB-SubCell"/>
</dbReference>
<feature type="region of interest" description="Disordered" evidence="10">
    <location>
        <begin position="686"/>
        <end position="710"/>
    </location>
</feature>
<feature type="transmembrane region" description="Helical" evidence="11">
    <location>
        <begin position="255"/>
        <end position="275"/>
    </location>
</feature>
<dbReference type="InterPro" id="IPR018488">
    <property type="entry name" value="cNMP-bd_CS"/>
</dbReference>
<feature type="domain" description="Cyclic nucleotide-binding" evidence="12">
    <location>
        <begin position="443"/>
        <end position="544"/>
    </location>
</feature>
<dbReference type="InParanoid" id="A0A2R5GMQ3"/>
<dbReference type="InterPro" id="IPR014710">
    <property type="entry name" value="RmlC-like_jellyroll"/>
</dbReference>
<dbReference type="SUPFAM" id="SSF51206">
    <property type="entry name" value="cAMP-binding domain-like"/>
    <property type="match status" value="1"/>
</dbReference>
<evidence type="ECO:0000313" key="13">
    <source>
        <dbReference type="EMBL" id="GBG32167.1"/>
    </source>
</evidence>
<dbReference type="OrthoDB" id="421226at2759"/>
<evidence type="ECO:0000256" key="4">
    <source>
        <dbReference type="ARBA" id="ARBA00022989"/>
    </source>
</evidence>
<evidence type="ECO:0000256" key="6">
    <source>
        <dbReference type="ARBA" id="ARBA00023136"/>
    </source>
</evidence>
<keyword evidence="14" id="KW-1185">Reference proteome</keyword>
<evidence type="ECO:0000256" key="11">
    <source>
        <dbReference type="SAM" id="Phobius"/>
    </source>
</evidence>
<comment type="caution">
    <text evidence="13">The sequence shown here is derived from an EMBL/GenBank/DDBJ whole genome shotgun (WGS) entry which is preliminary data.</text>
</comment>
<evidence type="ECO:0000256" key="3">
    <source>
        <dbReference type="ARBA" id="ARBA00022692"/>
    </source>
</evidence>
<feature type="compositionally biased region" description="Low complexity" evidence="10">
    <location>
        <begin position="620"/>
        <end position="633"/>
    </location>
</feature>
<evidence type="ECO:0000313" key="14">
    <source>
        <dbReference type="Proteomes" id="UP000241890"/>
    </source>
</evidence>
<keyword evidence="6 11" id="KW-0472">Membrane</keyword>
<dbReference type="Gene3D" id="1.10.287.70">
    <property type="match status" value="1"/>
</dbReference>
<dbReference type="PANTHER" id="PTHR45638">
    <property type="entry name" value="CYCLIC NUCLEOTIDE-GATED CATION CHANNEL SUBUNIT A"/>
    <property type="match status" value="1"/>
</dbReference>
<sequence>MSSVSGGGRRRSIAYEMRGMVHMPTIDKALMGIARRRSSETTAPEEKIKVAFDGYKTYQYFEFPDINPLKLRAMTSLESIGTDGNSARQLALLRRFLVSHRSSTRRTLIRICAFASFYSAMSTPAFVAFGYTMELPFKVLQALVYLVFWVDIVFSFNSTYQAQTGNDVTDHMLIARNYLETWFVVDFLAALPFSAYQTKERLSADFELSWNREEKHMPGKIDMLQLTIVFVKFLREAIRTRRIGFVKYPAIGNAATLLSYLFILIQVLTVLLFIACQTESSRFYQDTAIGEYHNFECDSASSTECDIKNAYFVRYVVYLHYATVYILGKGDPTCTAERLYALFVNVLGLFFTATVVGQVTHLIQQGNAKVTKWRAKMEEVNDSMLQMGISPDLQKRITNYYAFSWAVNGGEDKNFRWLEDLSKGYHEEAAIQVNENLIASVPIFRVADRAFVHAIIMKLQQQLYLPGDYIIKHGEIGDEMYFVVKGTVQAMNKTETVLYTVLSEGSFFGEIALLKTNSRRTATVRSFTYSHLNVLYKKDFEAILLNFPEDAALLANEAKQREQNSANVEKNVQRQRLRQSSRSGSQCSAIPESQAESTYESDYTDEQDERRSSGNSFRHSATTLTSAAKAAMSQEPQGATVAPPNSGKNAIKEETPYELEAESILGRRRSARLSIEGAAMVAKSASVMRKRQRSKGGQVSPETGTGSISHNTILNLDADGEIDLACLRPKASKVNAAAAAADPTTAQLLAMIHKLSNQLQEMTDKVPEEKRRVTQLIESLPLRKRLSLAKTSLRKRLSLGKMNLRKRLSLGKMNLRKRAQRTVREFEH</sequence>
<evidence type="ECO:0000256" key="1">
    <source>
        <dbReference type="ARBA" id="ARBA00004141"/>
    </source>
</evidence>
<keyword evidence="8" id="KW-0407">Ion channel</keyword>
<reference evidence="13 14" key="1">
    <citation type="submission" date="2017-12" db="EMBL/GenBank/DDBJ databases">
        <title>Sequencing, de novo assembly and annotation of complete genome of a new Thraustochytrid species, strain FCC1311.</title>
        <authorList>
            <person name="Sedici K."/>
            <person name="Godart F."/>
            <person name="Aiese Cigliano R."/>
            <person name="Sanseverino W."/>
            <person name="Barakat M."/>
            <person name="Ortet P."/>
            <person name="Marechal E."/>
            <person name="Cagnac O."/>
            <person name="Amato A."/>
        </authorList>
    </citation>
    <scope>NUCLEOTIDE SEQUENCE [LARGE SCALE GENOMIC DNA]</scope>
</reference>
<dbReference type="EMBL" id="BEYU01000115">
    <property type="protein sequence ID" value="GBG32167.1"/>
    <property type="molecule type" value="Genomic_DNA"/>
</dbReference>
<evidence type="ECO:0000256" key="5">
    <source>
        <dbReference type="ARBA" id="ARBA00023065"/>
    </source>
</evidence>
<feature type="transmembrane region" description="Helical" evidence="11">
    <location>
        <begin position="311"/>
        <end position="327"/>
    </location>
</feature>
<dbReference type="CDD" id="cd00038">
    <property type="entry name" value="CAP_ED"/>
    <property type="match status" value="1"/>
</dbReference>
<dbReference type="GO" id="GO:0005221">
    <property type="term" value="F:intracellularly cyclic nucleotide-activated monoatomic cation channel activity"/>
    <property type="evidence" value="ECO:0007669"/>
    <property type="project" value="InterPro"/>
</dbReference>
<evidence type="ECO:0000256" key="7">
    <source>
        <dbReference type="ARBA" id="ARBA00023286"/>
    </source>
</evidence>
<dbReference type="InterPro" id="IPR018490">
    <property type="entry name" value="cNMP-bd_dom_sf"/>
</dbReference>
<dbReference type="PROSITE" id="PS50042">
    <property type="entry name" value="CNMP_BINDING_3"/>
    <property type="match status" value="1"/>
</dbReference>
<keyword evidence="4 11" id="KW-1133">Transmembrane helix</keyword>